<evidence type="ECO:0000313" key="1">
    <source>
        <dbReference type="EMBL" id="TDS20757.1"/>
    </source>
</evidence>
<accession>A0A4R7DHS9</accession>
<keyword evidence="2" id="KW-1185">Reference proteome</keyword>
<evidence type="ECO:0000313" key="2">
    <source>
        <dbReference type="Proteomes" id="UP000295274"/>
    </source>
</evidence>
<evidence type="ECO:0008006" key="3">
    <source>
        <dbReference type="Google" id="ProtNLM"/>
    </source>
</evidence>
<gene>
    <name evidence="1" type="ORF">DFQ03_0010</name>
</gene>
<name>A0A4R7DHS9_9FLAO</name>
<dbReference type="Proteomes" id="UP000295274">
    <property type="component" value="Unassembled WGS sequence"/>
</dbReference>
<protein>
    <recommendedName>
        <fullName evidence="3">Outer membrane protein with beta-barrel domain</fullName>
    </recommendedName>
</protein>
<organism evidence="1 2">
    <name type="scientific">Maribacter caenipelagi</name>
    <dbReference type="NCBI Taxonomy" id="1447781"/>
    <lineage>
        <taxon>Bacteria</taxon>
        <taxon>Pseudomonadati</taxon>
        <taxon>Bacteroidota</taxon>
        <taxon>Flavobacteriia</taxon>
        <taxon>Flavobacteriales</taxon>
        <taxon>Flavobacteriaceae</taxon>
        <taxon>Maribacter</taxon>
    </lineage>
</organism>
<sequence>MVFDATICSLGCLLDNQSKNQTVMKPLQITLLFTLFLSAFVSYGQDETDEYLEFNDRNNVVHGVYVGINMGLGEIDGENAYIGGLKIAYVANQQFEVGFVGNFLYSEQDIYNNSLSRYEDLIAVYGGLHLEPIFFSKSRVNLSFPLLLGAGAVGYIDDKVKHDDNFEEELDEDDFDEVFVAEPGINALFNISRYLQLEAGIKYRFSSRTELPPTRISRINGFSAGIGIKVGIFNMGRNRYKKNVQ</sequence>
<reference evidence="1 2" key="1">
    <citation type="submission" date="2019-03" db="EMBL/GenBank/DDBJ databases">
        <title>Genomic Encyclopedia of Type Strains, Phase III (KMG-III): the genomes of soil and plant-associated and newly described type strains.</title>
        <authorList>
            <person name="Whitman W."/>
        </authorList>
    </citation>
    <scope>NUCLEOTIDE SEQUENCE [LARGE SCALE GENOMIC DNA]</scope>
    <source>
        <strain evidence="1 2">CECT 8455</strain>
    </source>
</reference>
<dbReference type="EMBL" id="SNZW01000001">
    <property type="protein sequence ID" value="TDS20757.1"/>
    <property type="molecule type" value="Genomic_DNA"/>
</dbReference>
<comment type="caution">
    <text evidence="1">The sequence shown here is derived from an EMBL/GenBank/DDBJ whole genome shotgun (WGS) entry which is preliminary data.</text>
</comment>
<proteinExistence type="predicted"/>
<dbReference type="AlphaFoldDB" id="A0A4R7DHS9"/>